<dbReference type="AlphaFoldDB" id="A0A5B8NH53"/>
<keyword evidence="3" id="KW-1185">Reference proteome</keyword>
<dbReference type="Pfam" id="PF09992">
    <property type="entry name" value="NAGPA"/>
    <property type="match status" value="1"/>
</dbReference>
<dbReference type="RefSeq" id="WP_146294104.1">
    <property type="nucleotide sequence ID" value="NZ_CP042326.1"/>
</dbReference>
<reference evidence="2" key="1">
    <citation type="submission" date="2019-08" db="EMBL/GenBank/DDBJ databases">
        <title>Carotenoids and Carotenoid Binding Proteins in the Halophilic Cyanobacterium Euhalothece sp. ZM00.</title>
        <authorList>
            <person name="Cho S.M."/>
            <person name="Song J.Y."/>
            <person name="Park Y.-I."/>
        </authorList>
    </citation>
    <scope>NUCLEOTIDE SEQUENCE [LARGE SCALE GENOMIC DNA]</scope>
    <source>
        <strain evidence="2">Z-M001</strain>
    </source>
</reference>
<evidence type="ECO:0000313" key="2">
    <source>
        <dbReference type="EMBL" id="QDZ38493.1"/>
    </source>
</evidence>
<proteinExistence type="predicted"/>
<sequence>MKWDRSLRQIGLGLTTAIICILFATVSTAQSPANINVVREGEEISLNGDRLPLSWRQWESNGQTHLGITDAATQQRLGLELLASNNPAQQPVWWFSDDSPYTLDAEHIGANRYLDLTPILRASSEELAVEDGRLEITTTPTQVQDIRIGNQSWGKRIVIDLDKPTLWQVREGRQQATLKLGATSPSNIREKFAPPSEEIEDEENEDITPPLLVVKPNGRQTELNLNFPESLKLKVNTLANPARLVLDLRQDTLNPRTIRWKQGVEWRQDYIRVNDDQFAVTWLEIDPNRHDLRLTPIWTNQQEMEGIASLPDLGKEFGVTIAINGGFFNRDNQLPLGAIKQQGEWYSSPILNRGAIAWDNQGGMIMDRLRHQETLVINGQDRVSLQALNSGYVQSGVARYTPTWGRSYRALNGKENIVVVENNQVQRITEVSQGESIAIPPNGYLLAIRGNPELKSRLREGSSLQLENQTIPPAFSDYPYILAAGPLLIKNQQVVLDAERENFSDAFIRQKAHRSAIALKQDGKILLVAMGERIGDNGPTLRESVSILQRLGAIDALNLDGGGSTSLYLGGELINRPAATAGRIHSAIGLYLQD</sequence>
<dbReference type="PANTHER" id="PTHR40446">
    <property type="entry name" value="N-ACETYLGLUCOSAMINE-1-PHOSPHODIESTER ALPHA-N-ACETYLGLUCOSAMINIDASE"/>
    <property type="match status" value="1"/>
</dbReference>
<feature type="domain" description="Phosphodiester glycosidase" evidence="1">
    <location>
        <begin position="418"/>
        <end position="590"/>
    </location>
</feature>
<evidence type="ECO:0000313" key="3">
    <source>
        <dbReference type="Proteomes" id="UP000318453"/>
    </source>
</evidence>
<dbReference type="PANTHER" id="PTHR40446:SF2">
    <property type="entry name" value="N-ACETYLGLUCOSAMINE-1-PHOSPHODIESTER ALPHA-N-ACETYLGLUCOSAMINIDASE"/>
    <property type="match status" value="1"/>
</dbReference>
<dbReference type="OrthoDB" id="9809781at2"/>
<accession>A0A5B8NH53</accession>
<name>A0A5B8NH53_9CHRO</name>
<dbReference type="InterPro" id="IPR018711">
    <property type="entry name" value="NAGPA"/>
</dbReference>
<evidence type="ECO:0000259" key="1">
    <source>
        <dbReference type="Pfam" id="PF09992"/>
    </source>
</evidence>
<protein>
    <submittedName>
        <fullName evidence="2">AMIN domain-containing protein</fullName>
    </submittedName>
</protein>
<organism evidence="2 3">
    <name type="scientific">Euhalothece natronophila Z-M001</name>
    <dbReference type="NCBI Taxonomy" id="522448"/>
    <lineage>
        <taxon>Bacteria</taxon>
        <taxon>Bacillati</taxon>
        <taxon>Cyanobacteriota</taxon>
        <taxon>Cyanophyceae</taxon>
        <taxon>Oscillatoriophycideae</taxon>
        <taxon>Chroococcales</taxon>
        <taxon>Halothecacae</taxon>
        <taxon>Halothece cluster</taxon>
        <taxon>Euhalothece</taxon>
    </lineage>
</organism>
<dbReference type="EMBL" id="CP042326">
    <property type="protein sequence ID" value="QDZ38493.1"/>
    <property type="molecule type" value="Genomic_DNA"/>
</dbReference>
<dbReference type="KEGG" id="enn:FRE64_00155"/>
<dbReference type="Proteomes" id="UP000318453">
    <property type="component" value="Chromosome"/>
</dbReference>
<gene>
    <name evidence="2" type="ORF">FRE64_00155</name>
</gene>